<dbReference type="STRING" id="522772.Dacet_1628"/>
<dbReference type="SUPFAM" id="SSF53850">
    <property type="entry name" value="Periplasmic binding protein-like II"/>
    <property type="match status" value="1"/>
</dbReference>
<feature type="chain" id="PRO_5003057833" evidence="2">
    <location>
        <begin position="24"/>
        <end position="338"/>
    </location>
</feature>
<dbReference type="KEGG" id="dap:Dacet_1628"/>
<evidence type="ECO:0000313" key="4">
    <source>
        <dbReference type="EMBL" id="ADD68394.1"/>
    </source>
</evidence>
<dbReference type="Proteomes" id="UP000002012">
    <property type="component" value="Chromosome"/>
</dbReference>
<gene>
    <name evidence="4" type="ordered locus">Dacet_1628</name>
</gene>
<dbReference type="Gene3D" id="3.40.190.10">
    <property type="entry name" value="Periplasmic binding protein-like II"/>
    <property type="match status" value="2"/>
</dbReference>
<protein>
    <submittedName>
        <fullName evidence="4">Periplasmic phosphate binding protein</fullName>
    </submittedName>
</protein>
<keyword evidence="1 2" id="KW-0732">Signal</keyword>
<keyword evidence="5" id="KW-1185">Reference proteome</keyword>
<evidence type="ECO:0000256" key="2">
    <source>
        <dbReference type="SAM" id="SignalP"/>
    </source>
</evidence>
<sequence precursor="true">MKKFLTLALVAAFMTMSTVAAHARDQIRIVGSSTVYPFASYVAEEFGATTGNPTPIIESTGSGGGHKLFSAGVDMNTPDITNSSRRMKTSEFDKNMAAGVKNITEIVIGYDGIAIAFNKTNPDINFTRKDLTLAVAAEVPVNGKLVANPYKKWNEINPALPAKPILVYGPPTSSGTRDAFEELVMEKVTKKMAEYGNKGYGKIRQDGIYVPAGENDNLIVQKLSKDKDAFGIFGYSFLEENADRIKGASVDGVDPVPANISSGKYPVSRSLFFYVKLAHLDKVPGLEKFVDMFLSEQMIGTNGLLKTIGLIPLPDADRDAVRARWSKRQNLTKADLAH</sequence>
<dbReference type="InterPro" id="IPR024370">
    <property type="entry name" value="PBP_domain"/>
</dbReference>
<dbReference type="PANTHER" id="PTHR30570">
    <property type="entry name" value="PERIPLASMIC PHOSPHATE BINDING COMPONENT OF PHOSPHATE ABC TRANSPORTER"/>
    <property type="match status" value="1"/>
</dbReference>
<dbReference type="PaxDb" id="522772-Dacet_1628"/>
<dbReference type="EMBL" id="CP001968">
    <property type="protein sequence ID" value="ADD68394.1"/>
    <property type="molecule type" value="Genomic_DNA"/>
</dbReference>
<proteinExistence type="predicted"/>
<evidence type="ECO:0000259" key="3">
    <source>
        <dbReference type="Pfam" id="PF12849"/>
    </source>
</evidence>
<accession>D4H8P5</accession>
<evidence type="ECO:0000313" key="5">
    <source>
        <dbReference type="Proteomes" id="UP000002012"/>
    </source>
</evidence>
<feature type="domain" description="PBP" evidence="3">
    <location>
        <begin position="20"/>
        <end position="296"/>
    </location>
</feature>
<dbReference type="PANTHER" id="PTHR30570:SF1">
    <property type="entry name" value="PHOSPHATE-BINDING PROTEIN PSTS"/>
    <property type="match status" value="1"/>
</dbReference>
<dbReference type="RefSeq" id="WP_013010907.1">
    <property type="nucleotide sequence ID" value="NC_013943.1"/>
</dbReference>
<dbReference type="CDD" id="cd13654">
    <property type="entry name" value="PBP2_phosphate_like_2"/>
    <property type="match status" value="1"/>
</dbReference>
<dbReference type="OrthoDB" id="9765713at2"/>
<dbReference type="InParanoid" id="D4H8P5"/>
<dbReference type="Pfam" id="PF12849">
    <property type="entry name" value="PBP_like_2"/>
    <property type="match status" value="1"/>
</dbReference>
<organism evidence="4 5">
    <name type="scientific">Denitrovibrio acetiphilus (strain DSM 12809 / NBRC 114555 / N2460)</name>
    <dbReference type="NCBI Taxonomy" id="522772"/>
    <lineage>
        <taxon>Bacteria</taxon>
        <taxon>Pseudomonadati</taxon>
        <taxon>Deferribacterota</taxon>
        <taxon>Deferribacteres</taxon>
        <taxon>Deferribacterales</taxon>
        <taxon>Geovibrionaceae</taxon>
        <taxon>Denitrovibrio</taxon>
    </lineage>
</organism>
<dbReference type="HOGENOM" id="CLU_026228_0_0_0"/>
<reference evidence="4 5" key="1">
    <citation type="journal article" date="2010" name="Stand. Genomic Sci.">
        <title>Complete genome sequence of Denitrovibrio acetiphilus type strain (N2460).</title>
        <authorList>
            <person name="Kiss H."/>
            <person name="Lang E."/>
            <person name="Lapidus A."/>
            <person name="Copeland A."/>
            <person name="Nolan M."/>
            <person name="Glavina Del Rio T."/>
            <person name="Chen F."/>
            <person name="Lucas S."/>
            <person name="Tice H."/>
            <person name="Cheng J.F."/>
            <person name="Han C."/>
            <person name="Goodwin L."/>
            <person name="Pitluck S."/>
            <person name="Liolios K."/>
            <person name="Pati A."/>
            <person name="Ivanova N."/>
            <person name="Mavromatis K."/>
            <person name="Chen A."/>
            <person name="Palaniappan K."/>
            <person name="Land M."/>
            <person name="Hauser L."/>
            <person name="Chang Y.J."/>
            <person name="Jeffries C.D."/>
            <person name="Detter J.C."/>
            <person name="Brettin T."/>
            <person name="Spring S."/>
            <person name="Rohde M."/>
            <person name="Goker M."/>
            <person name="Woyke T."/>
            <person name="Bristow J."/>
            <person name="Eisen J.A."/>
            <person name="Markowitz V."/>
            <person name="Hugenholtz P."/>
            <person name="Kyrpides N.C."/>
            <person name="Klenk H.P."/>
        </authorList>
    </citation>
    <scope>NUCLEOTIDE SEQUENCE [LARGE SCALE GENOMIC DNA]</scope>
    <source>
        <strain evidence="5">DSM 12809 / NBRC 114555 / N2460</strain>
    </source>
</reference>
<evidence type="ECO:0000256" key="1">
    <source>
        <dbReference type="ARBA" id="ARBA00022729"/>
    </source>
</evidence>
<dbReference type="eggNOG" id="COG0226">
    <property type="taxonomic scope" value="Bacteria"/>
</dbReference>
<dbReference type="AlphaFoldDB" id="D4H8P5"/>
<dbReference type="InterPro" id="IPR050811">
    <property type="entry name" value="Phosphate_ABC_transporter"/>
</dbReference>
<feature type="signal peptide" evidence="2">
    <location>
        <begin position="1"/>
        <end position="23"/>
    </location>
</feature>
<name>D4H8P5_DENA2</name>